<dbReference type="Proteomes" id="UP000504610">
    <property type="component" value="Chromosome 9"/>
</dbReference>
<reference evidence="2" key="2">
    <citation type="submission" date="2025-08" db="UniProtKB">
        <authorList>
            <consortium name="RefSeq"/>
        </authorList>
    </citation>
    <scope>IDENTIFICATION</scope>
    <source>
        <tissue evidence="2">Leaf</tissue>
    </source>
</reference>
<evidence type="ECO:0000313" key="1">
    <source>
        <dbReference type="Proteomes" id="UP000504610"/>
    </source>
</evidence>
<name>A0A9W3CF86_RAPSA</name>
<protein>
    <submittedName>
        <fullName evidence="2">Uncharacterized protein LOC108834203 isoform X2</fullName>
    </submittedName>
</protein>
<gene>
    <name evidence="2" type="primary">LOC108834203</name>
</gene>
<evidence type="ECO:0000313" key="2">
    <source>
        <dbReference type="RefSeq" id="XP_056850018.1"/>
    </source>
</evidence>
<dbReference type="AlphaFoldDB" id="A0A9W3CF86"/>
<dbReference type="GeneID" id="108834203"/>
<proteinExistence type="predicted"/>
<dbReference type="RefSeq" id="XP_056850018.1">
    <property type="nucleotide sequence ID" value="XM_056994038.1"/>
</dbReference>
<reference evidence="1" key="1">
    <citation type="journal article" date="2019" name="Database">
        <title>The radish genome database (RadishGD): an integrated information resource for radish genomics.</title>
        <authorList>
            <person name="Yu H.J."/>
            <person name="Baek S."/>
            <person name="Lee Y.J."/>
            <person name="Cho A."/>
            <person name="Mun J.H."/>
        </authorList>
    </citation>
    <scope>NUCLEOTIDE SEQUENCE [LARGE SCALE GENOMIC DNA]</scope>
    <source>
        <strain evidence="1">cv. WK10039</strain>
    </source>
</reference>
<keyword evidence="1" id="KW-1185">Reference proteome</keyword>
<sequence>MISDAEYHGFYRNWSQKYSFPVWFALIIGDLVCQGCEVFKVQTRKVVSFAISDGERRILKGATGIHSQENDLSLLLCKLVQAMQGLHSRAGKTL</sequence>
<organism evidence="1 2">
    <name type="scientific">Raphanus sativus</name>
    <name type="common">Radish</name>
    <name type="synonym">Raphanus raphanistrum var. sativus</name>
    <dbReference type="NCBI Taxonomy" id="3726"/>
    <lineage>
        <taxon>Eukaryota</taxon>
        <taxon>Viridiplantae</taxon>
        <taxon>Streptophyta</taxon>
        <taxon>Embryophyta</taxon>
        <taxon>Tracheophyta</taxon>
        <taxon>Spermatophyta</taxon>
        <taxon>Magnoliopsida</taxon>
        <taxon>eudicotyledons</taxon>
        <taxon>Gunneridae</taxon>
        <taxon>Pentapetalae</taxon>
        <taxon>rosids</taxon>
        <taxon>malvids</taxon>
        <taxon>Brassicales</taxon>
        <taxon>Brassicaceae</taxon>
        <taxon>Brassiceae</taxon>
        <taxon>Raphanus</taxon>
    </lineage>
</organism>
<accession>A0A9W3CF86</accession>